<dbReference type="GO" id="GO:0006935">
    <property type="term" value="P:chemotaxis"/>
    <property type="evidence" value="ECO:0007669"/>
    <property type="project" value="UniProtKB-KW"/>
</dbReference>
<protein>
    <submittedName>
        <fullName evidence="5">Chemotaxis protein CheV</fullName>
    </submittedName>
</protein>
<dbReference type="PROSITE" id="PS50110">
    <property type="entry name" value="RESPONSE_REGULATORY"/>
    <property type="match status" value="1"/>
</dbReference>
<evidence type="ECO:0000259" key="4">
    <source>
        <dbReference type="PROSITE" id="PS50851"/>
    </source>
</evidence>
<keyword evidence="1" id="KW-0145">Chemotaxis</keyword>
<dbReference type="PROSITE" id="PS50851">
    <property type="entry name" value="CHEW"/>
    <property type="match status" value="1"/>
</dbReference>
<dbReference type="SMART" id="SM00448">
    <property type="entry name" value="REC"/>
    <property type="match status" value="1"/>
</dbReference>
<dbReference type="PANTHER" id="PTHR47233:SF4">
    <property type="entry name" value="CHEMOTAXIS SIGNAL TRANSDUCTION PROTEIN"/>
    <property type="match status" value="1"/>
</dbReference>
<evidence type="ECO:0000313" key="5">
    <source>
        <dbReference type="EMBL" id="VEC02171.1"/>
    </source>
</evidence>
<dbReference type="PIRSF" id="PIRSF002867">
    <property type="entry name" value="CheV"/>
    <property type="match status" value="1"/>
</dbReference>
<dbReference type="Gene3D" id="3.40.50.2300">
    <property type="match status" value="1"/>
</dbReference>
<dbReference type="Gene3D" id="2.40.50.180">
    <property type="entry name" value="CheA-289, Domain 4"/>
    <property type="match status" value="1"/>
</dbReference>
<organism evidence="5 6">
    <name type="scientific">Cedecea lapagei</name>
    <dbReference type="NCBI Taxonomy" id="158823"/>
    <lineage>
        <taxon>Bacteria</taxon>
        <taxon>Pseudomonadati</taxon>
        <taxon>Pseudomonadota</taxon>
        <taxon>Gammaproteobacteria</taxon>
        <taxon>Enterobacterales</taxon>
        <taxon>Enterobacteriaceae</taxon>
        <taxon>Cedecea</taxon>
    </lineage>
</organism>
<evidence type="ECO:0000256" key="2">
    <source>
        <dbReference type="PROSITE-ProRule" id="PRU00169"/>
    </source>
</evidence>
<evidence type="ECO:0000256" key="1">
    <source>
        <dbReference type="ARBA" id="ARBA00022500"/>
    </source>
</evidence>
<dbReference type="Pfam" id="PF01584">
    <property type="entry name" value="CheW"/>
    <property type="match status" value="1"/>
</dbReference>
<dbReference type="SUPFAM" id="SSF52172">
    <property type="entry name" value="CheY-like"/>
    <property type="match status" value="1"/>
</dbReference>
<dbReference type="InterPro" id="IPR036061">
    <property type="entry name" value="CheW-like_dom_sf"/>
</dbReference>
<dbReference type="EMBL" id="LR134201">
    <property type="protein sequence ID" value="VEC02171.1"/>
    <property type="molecule type" value="Genomic_DNA"/>
</dbReference>
<dbReference type="OrthoDB" id="9806105at2"/>
<evidence type="ECO:0000259" key="3">
    <source>
        <dbReference type="PROSITE" id="PS50110"/>
    </source>
</evidence>
<reference evidence="5 6" key="1">
    <citation type="submission" date="2018-12" db="EMBL/GenBank/DDBJ databases">
        <authorList>
            <consortium name="Pathogen Informatics"/>
        </authorList>
    </citation>
    <scope>NUCLEOTIDE SEQUENCE [LARGE SCALE GENOMIC DNA]</scope>
    <source>
        <strain evidence="5 6">NCTC11466</strain>
    </source>
</reference>
<dbReference type="Proteomes" id="UP000274122">
    <property type="component" value="Chromosome"/>
</dbReference>
<dbReference type="Pfam" id="PF00072">
    <property type="entry name" value="Response_reg"/>
    <property type="match status" value="1"/>
</dbReference>
<feature type="domain" description="CheW-like" evidence="4">
    <location>
        <begin position="19"/>
        <end position="166"/>
    </location>
</feature>
<name>A0A3S4K367_9ENTR</name>
<keyword evidence="2" id="KW-0597">Phosphoprotein</keyword>
<dbReference type="InterPro" id="IPR024181">
    <property type="entry name" value="Chemotax_regulator_CheV"/>
</dbReference>
<proteinExistence type="predicted"/>
<keyword evidence="6" id="KW-1185">Reference proteome</keyword>
<dbReference type="PANTHER" id="PTHR47233">
    <property type="entry name" value="CHEMOTAXIS PROTEIN CHEV"/>
    <property type="match status" value="1"/>
</dbReference>
<dbReference type="Gene3D" id="2.30.30.40">
    <property type="entry name" value="SH3 Domains"/>
    <property type="match status" value="1"/>
</dbReference>
<gene>
    <name evidence="5" type="primary">cheV</name>
    <name evidence="5" type="ORF">NCTC11466_04648</name>
</gene>
<dbReference type="GO" id="GO:0000160">
    <property type="term" value="P:phosphorelay signal transduction system"/>
    <property type="evidence" value="ECO:0007669"/>
    <property type="project" value="InterPro"/>
</dbReference>
<accession>A0A3S4K367</accession>
<evidence type="ECO:0000313" key="6">
    <source>
        <dbReference type="Proteomes" id="UP000274122"/>
    </source>
</evidence>
<dbReference type="KEGG" id="clap:NCTC11466_04648"/>
<feature type="domain" description="Response regulatory" evidence="3">
    <location>
        <begin position="188"/>
        <end position="317"/>
    </location>
</feature>
<dbReference type="SUPFAM" id="SSF50341">
    <property type="entry name" value="CheW-like"/>
    <property type="match status" value="1"/>
</dbReference>
<dbReference type="InterPro" id="IPR002545">
    <property type="entry name" value="CheW-lke_dom"/>
</dbReference>
<sequence length="322" mass="34845">MDSFQKDIDERANLALSNKFELLLFRLGTGQHDSKSELYGINVFKLREIVPMPKINRAAGMESPLLGMANIRDQIIPVIDLPAVTGCTPTTGLNLLLITEYARSTQAFAVESVENIIRLDWSQVHAAEAGVSSRNITSIANIDDPLTGKDLALVLDVEQILYDIIPSGRDVNIAAIEEKTYTLKPGAVAIVAEDSKVARSMLEQGLKGMGIPAIMHATGLEAWEKIKVIAADAKASGTPITDKIGLVLTDIEMPEMDGFTLTRNIKTEPTLKHIPVVIHSSLSGSANEDHVRKVGANGYVAKFDVAELSSVIHKALEDAARQ</sequence>
<feature type="modified residue" description="4-aspartylphosphate" evidence="2">
    <location>
        <position position="250"/>
    </location>
</feature>
<dbReference type="RefSeq" id="WP_126358241.1">
    <property type="nucleotide sequence ID" value="NZ_LR134201.1"/>
</dbReference>
<dbReference type="AlphaFoldDB" id="A0A3S4K367"/>
<dbReference type="InterPro" id="IPR011006">
    <property type="entry name" value="CheY-like_superfamily"/>
</dbReference>
<dbReference type="SMART" id="SM00260">
    <property type="entry name" value="CheW"/>
    <property type="match status" value="1"/>
</dbReference>
<dbReference type="InterPro" id="IPR001789">
    <property type="entry name" value="Sig_transdc_resp-reg_receiver"/>
</dbReference>